<dbReference type="EMBL" id="JAFBMS010000141">
    <property type="protein sequence ID" value="KAG9334698.1"/>
    <property type="molecule type" value="Genomic_DNA"/>
</dbReference>
<dbReference type="Pfam" id="PF00995">
    <property type="entry name" value="Sec1"/>
    <property type="match status" value="1"/>
</dbReference>
<protein>
    <recommendedName>
        <fullName evidence="6">Vacuolar protein sorting-associated protein 45</fullName>
    </recommendedName>
</protein>
<gene>
    <name evidence="4" type="ORF">JZ751_007233</name>
</gene>
<comment type="caution">
    <text evidence="4">The sequence shown here is derived from an EMBL/GenBank/DDBJ whole genome shotgun (WGS) entry which is preliminary data.</text>
</comment>
<organism evidence="4 5">
    <name type="scientific">Albula glossodonta</name>
    <name type="common">roundjaw bonefish</name>
    <dbReference type="NCBI Taxonomy" id="121402"/>
    <lineage>
        <taxon>Eukaryota</taxon>
        <taxon>Metazoa</taxon>
        <taxon>Chordata</taxon>
        <taxon>Craniata</taxon>
        <taxon>Vertebrata</taxon>
        <taxon>Euteleostomi</taxon>
        <taxon>Actinopterygii</taxon>
        <taxon>Neopterygii</taxon>
        <taxon>Teleostei</taxon>
        <taxon>Albuliformes</taxon>
        <taxon>Albulidae</taxon>
        <taxon>Albula</taxon>
    </lineage>
</organism>
<dbReference type="AlphaFoldDB" id="A0A8T2NA84"/>
<comment type="similarity">
    <text evidence="1">Belongs to the STXBP/unc-18/SEC1 family.</text>
</comment>
<dbReference type="Proteomes" id="UP000824540">
    <property type="component" value="Unassembled WGS sequence"/>
</dbReference>
<dbReference type="Gene3D" id="3.40.50.1910">
    <property type="match status" value="1"/>
</dbReference>
<reference evidence="4" key="1">
    <citation type="thesis" date="2021" institute="BYU ScholarsArchive" country="Provo, UT, USA">
        <title>Applications of and Algorithms for Genome Assembly and Genomic Analyses with an Emphasis on Marine Teleosts.</title>
        <authorList>
            <person name="Pickett B.D."/>
        </authorList>
    </citation>
    <scope>NUCLEOTIDE SEQUENCE</scope>
    <source>
        <strain evidence="4">HI-2016</strain>
    </source>
</reference>
<accession>A0A8T2NA84</accession>
<keyword evidence="2" id="KW-0653">Protein transport</keyword>
<dbReference type="InterPro" id="IPR027482">
    <property type="entry name" value="Sec1-like_dom2"/>
</dbReference>
<evidence type="ECO:0000256" key="3">
    <source>
        <dbReference type="SAM" id="MobiDB-lite"/>
    </source>
</evidence>
<sequence>MWQMVQSMVEYGGKRVRGSDLITPTDAVAITKQFFKGLKDIIVFIIGGATYEEALTVYNLNRTMPGVRIVLGGTTIHNTKSFLEEVTSAAGSGHGGDRVQGAGRHSSRR</sequence>
<dbReference type="InterPro" id="IPR001619">
    <property type="entry name" value="Sec1-like"/>
</dbReference>
<dbReference type="InterPro" id="IPR036045">
    <property type="entry name" value="Sec1-like_sf"/>
</dbReference>
<name>A0A8T2NA84_9TELE</name>
<dbReference type="GO" id="GO:0016192">
    <property type="term" value="P:vesicle-mediated transport"/>
    <property type="evidence" value="ECO:0007669"/>
    <property type="project" value="InterPro"/>
</dbReference>
<keyword evidence="5" id="KW-1185">Reference proteome</keyword>
<dbReference type="SUPFAM" id="SSF56815">
    <property type="entry name" value="Sec1/munc18-like (SM) proteins"/>
    <property type="match status" value="1"/>
</dbReference>
<evidence type="ECO:0000256" key="2">
    <source>
        <dbReference type="ARBA" id="ARBA00022927"/>
    </source>
</evidence>
<evidence type="ECO:0000313" key="5">
    <source>
        <dbReference type="Proteomes" id="UP000824540"/>
    </source>
</evidence>
<keyword evidence="2" id="KW-0813">Transport</keyword>
<dbReference type="OrthoDB" id="10266265at2759"/>
<proteinExistence type="inferred from homology"/>
<evidence type="ECO:0000313" key="4">
    <source>
        <dbReference type="EMBL" id="KAG9334698.1"/>
    </source>
</evidence>
<evidence type="ECO:0000256" key="1">
    <source>
        <dbReference type="ARBA" id="ARBA00009884"/>
    </source>
</evidence>
<feature type="region of interest" description="Disordered" evidence="3">
    <location>
        <begin position="87"/>
        <end position="109"/>
    </location>
</feature>
<evidence type="ECO:0008006" key="6">
    <source>
        <dbReference type="Google" id="ProtNLM"/>
    </source>
</evidence>
<dbReference type="GO" id="GO:0015031">
    <property type="term" value="P:protein transport"/>
    <property type="evidence" value="ECO:0007669"/>
    <property type="project" value="UniProtKB-KW"/>
</dbReference>